<gene>
    <name evidence="1" type="ORF">B0H17DRAFT_1143282</name>
</gene>
<comment type="caution">
    <text evidence="1">The sequence shown here is derived from an EMBL/GenBank/DDBJ whole genome shotgun (WGS) entry which is preliminary data.</text>
</comment>
<proteinExistence type="predicted"/>
<name>A0AAD7G6Y3_MYCRO</name>
<evidence type="ECO:0000313" key="2">
    <source>
        <dbReference type="Proteomes" id="UP001221757"/>
    </source>
</evidence>
<accession>A0AAD7G6Y3</accession>
<protein>
    <submittedName>
        <fullName evidence="1">Uncharacterized protein</fullName>
    </submittedName>
</protein>
<dbReference type="Proteomes" id="UP001221757">
    <property type="component" value="Unassembled WGS sequence"/>
</dbReference>
<dbReference type="EMBL" id="JARKIE010000213">
    <property type="protein sequence ID" value="KAJ7665721.1"/>
    <property type="molecule type" value="Genomic_DNA"/>
</dbReference>
<organism evidence="1 2">
    <name type="scientific">Mycena rosella</name>
    <name type="common">Pink bonnet</name>
    <name type="synonym">Agaricus rosellus</name>
    <dbReference type="NCBI Taxonomy" id="1033263"/>
    <lineage>
        <taxon>Eukaryota</taxon>
        <taxon>Fungi</taxon>
        <taxon>Dikarya</taxon>
        <taxon>Basidiomycota</taxon>
        <taxon>Agaricomycotina</taxon>
        <taxon>Agaricomycetes</taxon>
        <taxon>Agaricomycetidae</taxon>
        <taxon>Agaricales</taxon>
        <taxon>Marasmiineae</taxon>
        <taxon>Mycenaceae</taxon>
        <taxon>Mycena</taxon>
    </lineage>
</organism>
<sequence>MSAFTLSEKFDIPTAASLRLVLPRPPARSRAPTPPLLLRIIAESLDGEGIMFPQSKTRLLTCAVPQLEVTPEQRPLVNNMYHPDSSPSFSIPPIDNHIFPLDIEAQDRAAAIMTQYGLDDYSRE</sequence>
<dbReference type="AlphaFoldDB" id="A0AAD7G6Y3"/>
<reference evidence="1" key="1">
    <citation type="submission" date="2023-03" db="EMBL/GenBank/DDBJ databases">
        <title>Massive genome expansion in bonnet fungi (Mycena s.s.) driven by repeated elements and novel gene families across ecological guilds.</title>
        <authorList>
            <consortium name="Lawrence Berkeley National Laboratory"/>
            <person name="Harder C.B."/>
            <person name="Miyauchi S."/>
            <person name="Viragh M."/>
            <person name="Kuo A."/>
            <person name="Thoen E."/>
            <person name="Andreopoulos B."/>
            <person name="Lu D."/>
            <person name="Skrede I."/>
            <person name="Drula E."/>
            <person name="Henrissat B."/>
            <person name="Morin E."/>
            <person name="Kohler A."/>
            <person name="Barry K."/>
            <person name="LaButti K."/>
            <person name="Morin E."/>
            <person name="Salamov A."/>
            <person name="Lipzen A."/>
            <person name="Mereny Z."/>
            <person name="Hegedus B."/>
            <person name="Baldrian P."/>
            <person name="Stursova M."/>
            <person name="Weitz H."/>
            <person name="Taylor A."/>
            <person name="Grigoriev I.V."/>
            <person name="Nagy L.G."/>
            <person name="Martin F."/>
            <person name="Kauserud H."/>
        </authorList>
    </citation>
    <scope>NUCLEOTIDE SEQUENCE</scope>
    <source>
        <strain evidence="1">CBHHK067</strain>
    </source>
</reference>
<keyword evidence="2" id="KW-1185">Reference proteome</keyword>
<evidence type="ECO:0000313" key="1">
    <source>
        <dbReference type="EMBL" id="KAJ7665721.1"/>
    </source>
</evidence>